<dbReference type="InterPro" id="IPR003607">
    <property type="entry name" value="HD/PDEase_dom"/>
</dbReference>
<dbReference type="PANTHER" id="PTHR43155">
    <property type="entry name" value="CYCLIC DI-GMP PHOSPHODIESTERASE PA4108-RELATED"/>
    <property type="match status" value="1"/>
</dbReference>
<dbReference type="Proteomes" id="UP000230481">
    <property type="component" value="Unassembled WGS sequence"/>
</dbReference>
<dbReference type="NCBIfam" id="TIGR00277">
    <property type="entry name" value="HDIG"/>
    <property type="match status" value="1"/>
</dbReference>
<dbReference type="SMART" id="SM00471">
    <property type="entry name" value="HDc"/>
    <property type="match status" value="1"/>
</dbReference>
<dbReference type="InterPro" id="IPR006675">
    <property type="entry name" value="HDIG_dom"/>
</dbReference>
<reference evidence="3" key="1">
    <citation type="submission" date="2017-09" db="EMBL/GenBank/DDBJ databases">
        <title>Depth-based differentiation of microbial function through sediment-hosted aquifers and enrichment of novel symbionts in the deep terrestrial subsurface.</title>
        <authorList>
            <person name="Probst A.J."/>
            <person name="Ladd B."/>
            <person name="Jarett J.K."/>
            <person name="Geller-Mcgrath D.E."/>
            <person name="Sieber C.M.K."/>
            <person name="Emerson J.B."/>
            <person name="Anantharaman K."/>
            <person name="Thomas B.C."/>
            <person name="Malmstrom R."/>
            <person name="Stieglmeier M."/>
            <person name="Klingl A."/>
            <person name="Woyke T."/>
            <person name="Ryan C.M."/>
            <person name="Banfield J.F."/>
        </authorList>
    </citation>
    <scope>NUCLEOTIDE SEQUENCE [LARGE SCALE GENOMIC DNA]</scope>
</reference>
<comment type="caution">
    <text evidence="2">The sequence shown here is derived from an EMBL/GenBank/DDBJ whole genome shotgun (WGS) entry which is preliminary data.</text>
</comment>
<dbReference type="Gene3D" id="1.10.3210.10">
    <property type="entry name" value="Hypothetical protein af1432"/>
    <property type="match status" value="1"/>
</dbReference>
<evidence type="ECO:0000313" key="3">
    <source>
        <dbReference type="Proteomes" id="UP000230481"/>
    </source>
</evidence>
<evidence type="ECO:0000259" key="1">
    <source>
        <dbReference type="SMART" id="SM00471"/>
    </source>
</evidence>
<dbReference type="Pfam" id="PF01966">
    <property type="entry name" value="HD"/>
    <property type="match status" value="1"/>
</dbReference>
<dbReference type="CDD" id="cd00077">
    <property type="entry name" value="HDc"/>
    <property type="match status" value="1"/>
</dbReference>
<dbReference type="SUPFAM" id="SSF109604">
    <property type="entry name" value="HD-domain/PDEase-like"/>
    <property type="match status" value="1"/>
</dbReference>
<gene>
    <name evidence="2" type="ORF">COT82_02660</name>
</gene>
<dbReference type="PANTHER" id="PTHR43155:SF2">
    <property type="entry name" value="CYCLIC DI-GMP PHOSPHODIESTERASE PA4108"/>
    <property type="match status" value="1"/>
</dbReference>
<proteinExistence type="predicted"/>
<dbReference type="AlphaFoldDB" id="A0A2M6WV09"/>
<accession>A0A2M6WV09</accession>
<sequence>MKNNSFEKLKSDSREWFEKKLKEFALGKLKELNFSYGLAEKTLGLIGKMEKHNRPTYWHMLRVAKVSYMIANKLGQSDGKLEFIGGLLHDIGKLEVDPKSLVQYRDITDEEYEKIKEHTFLGYKNLKDDYALTALVVGGHHGFTDKGYGITEKYYPNFIKQNQKLKYRVINAIRTVAIADFADAARTRRTNERSGGNVPLDDKLKEKFPEDEEKIEYLLKDPEILILYDK</sequence>
<feature type="domain" description="HD/PDEase" evidence="1">
    <location>
        <begin position="52"/>
        <end position="194"/>
    </location>
</feature>
<dbReference type="InterPro" id="IPR006674">
    <property type="entry name" value="HD_domain"/>
</dbReference>
<dbReference type="EMBL" id="PFAA01000050">
    <property type="protein sequence ID" value="PIT96536.1"/>
    <property type="molecule type" value="Genomic_DNA"/>
</dbReference>
<organism evidence="2 3">
    <name type="scientific">Candidatus Campbellbacteria bacterium CG10_big_fil_rev_8_21_14_0_10_35_52</name>
    <dbReference type="NCBI Taxonomy" id="1974527"/>
    <lineage>
        <taxon>Bacteria</taxon>
        <taxon>Candidatus Campbelliibacteriota</taxon>
    </lineage>
</organism>
<name>A0A2M6WV09_9BACT</name>
<evidence type="ECO:0000313" key="2">
    <source>
        <dbReference type="EMBL" id="PIT96536.1"/>
    </source>
</evidence>
<protein>
    <recommendedName>
        <fullName evidence="1">HD/PDEase domain-containing protein</fullName>
    </recommendedName>
</protein>